<organism evidence="2 3">
    <name type="scientific">Pichia inconspicua</name>
    <dbReference type="NCBI Taxonomy" id="52247"/>
    <lineage>
        <taxon>Eukaryota</taxon>
        <taxon>Fungi</taxon>
        <taxon>Dikarya</taxon>
        <taxon>Ascomycota</taxon>
        <taxon>Saccharomycotina</taxon>
        <taxon>Pichiomycetes</taxon>
        <taxon>Pichiales</taxon>
        <taxon>Pichiaceae</taxon>
        <taxon>Pichia</taxon>
    </lineage>
</organism>
<dbReference type="Proteomes" id="UP000307173">
    <property type="component" value="Unassembled WGS sequence"/>
</dbReference>
<dbReference type="Pfam" id="PF13380">
    <property type="entry name" value="CoA_binding_2"/>
    <property type="match status" value="1"/>
</dbReference>
<comment type="caution">
    <text evidence="2">The sequence shown here is derived from an EMBL/GenBank/DDBJ whole genome shotgun (WGS) entry which is preliminary data.</text>
</comment>
<dbReference type="STRING" id="52247.A0A4V6TTS2"/>
<gene>
    <name evidence="2" type="ORF">CANINC_001874</name>
</gene>
<dbReference type="PANTHER" id="PTHR33303">
    <property type="entry name" value="CYTOPLASMIC PROTEIN-RELATED"/>
    <property type="match status" value="1"/>
</dbReference>
<evidence type="ECO:0000313" key="3">
    <source>
        <dbReference type="Proteomes" id="UP000307173"/>
    </source>
</evidence>
<dbReference type="PANTHER" id="PTHR33303:SF2">
    <property type="entry name" value="COA-BINDING DOMAIN-CONTAINING PROTEIN"/>
    <property type="match status" value="1"/>
</dbReference>
<sequence length="149" mass="16949">MTFFQTGRKYAVIGASSSPFKYGYKVLNWYVKHGLPVFGVNPKGGEILGVKVFKNVSEYLDDNKGVQLSLSVITPPEQSLEVFKQIVNNGYVNNIKSVWFQPGSYNKEVIKYVREKYELPDEEIIRDGECILVNGIYKLRESESLNDAK</sequence>
<keyword evidence="3" id="KW-1185">Reference proteome</keyword>
<evidence type="ECO:0000313" key="2">
    <source>
        <dbReference type="EMBL" id="TID29600.1"/>
    </source>
</evidence>
<dbReference type="AlphaFoldDB" id="A0A4V6TTS2"/>
<dbReference type="InterPro" id="IPR036291">
    <property type="entry name" value="NAD(P)-bd_dom_sf"/>
</dbReference>
<accession>A0A4V6TTS2</accession>
<dbReference type="InterPro" id="IPR003781">
    <property type="entry name" value="CoA-bd"/>
</dbReference>
<reference evidence="2 3" key="1">
    <citation type="journal article" date="2019" name="Front. Genet.">
        <title>Whole-Genome Sequencing of the Opportunistic Yeast Pathogen Candida inconspicua Uncovers Its Hybrid Origin.</title>
        <authorList>
            <person name="Mixao V."/>
            <person name="Hansen A.P."/>
            <person name="Saus E."/>
            <person name="Boekhout T."/>
            <person name="Lass-Florl C."/>
            <person name="Gabaldon T."/>
        </authorList>
    </citation>
    <scope>NUCLEOTIDE SEQUENCE [LARGE SCALE GENOMIC DNA]</scope>
    <source>
        <strain evidence="2 3">CBS 180</strain>
    </source>
</reference>
<dbReference type="SUPFAM" id="SSF51735">
    <property type="entry name" value="NAD(P)-binding Rossmann-fold domains"/>
    <property type="match status" value="1"/>
</dbReference>
<proteinExistence type="predicted"/>
<name>A0A4V6TTS2_9ASCO</name>
<dbReference type="Gene3D" id="3.40.50.720">
    <property type="entry name" value="NAD(P)-binding Rossmann-like Domain"/>
    <property type="match status" value="1"/>
</dbReference>
<evidence type="ECO:0000259" key="1">
    <source>
        <dbReference type="SMART" id="SM00881"/>
    </source>
</evidence>
<dbReference type="EMBL" id="SELW01000283">
    <property type="protein sequence ID" value="TID29600.1"/>
    <property type="molecule type" value="Genomic_DNA"/>
</dbReference>
<feature type="domain" description="CoA-binding" evidence="1">
    <location>
        <begin position="3"/>
        <end position="104"/>
    </location>
</feature>
<protein>
    <recommendedName>
        <fullName evidence="1">CoA-binding domain-containing protein</fullName>
    </recommendedName>
</protein>
<dbReference type="OrthoDB" id="5138418at2759"/>
<dbReference type="SMART" id="SM00881">
    <property type="entry name" value="CoA_binding"/>
    <property type="match status" value="1"/>
</dbReference>